<comment type="caution">
    <text evidence="1">The sequence shown here is derived from an EMBL/GenBank/DDBJ whole genome shotgun (WGS) entry which is preliminary data.</text>
</comment>
<dbReference type="EMBL" id="JALJOR010000002">
    <property type="protein sequence ID" value="KAK9823125.1"/>
    <property type="molecule type" value="Genomic_DNA"/>
</dbReference>
<organism evidence="1 2">
    <name type="scientific">[Myrmecia] bisecta</name>
    <dbReference type="NCBI Taxonomy" id="41462"/>
    <lineage>
        <taxon>Eukaryota</taxon>
        <taxon>Viridiplantae</taxon>
        <taxon>Chlorophyta</taxon>
        <taxon>core chlorophytes</taxon>
        <taxon>Trebouxiophyceae</taxon>
        <taxon>Trebouxiales</taxon>
        <taxon>Trebouxiaceae</taxon>
        <taxon>Myrmecia</taxon>
    </lineage>
</organism>
<keyword evidence="2" id="KW-1185">Reference proteome</keyword>
<evidence type="ECO:0000313" key="1">
    <source>
        <dbReference type="EMBL" id="KAK9823125.1"/>
    </source>
</evidence>
<name>A0AAW1QNP8_9CHLO</name>
<dbReference type="Proteomes" id="UP001489004">
    <property type="component" value="Unassembled WGS sequence"/>
</dbReference>
<evidence type="ECO:0000313" key="2">
    <source>
        <dbReference type="Proteomes" id="UP001489004"/>
    </source>
</evidence>
<gene>
    <name evidence="1" type="ORF">WJX72_000444</name>
</gene>
<reference evidence="1 2" key="1">
    <citation type="journal article" date="2024" name="Nat. Commun.">
        <title>Phylogenomics reveals the evolutionary origins of lichenization in chlorophyte algae.</title>
        <authorList>
            <person name="Puginier C."/>
            <person name="Libourel C."/>
            <person name="Otte J."/>
            <person name="Skaloud P."/>
            <person name="Haon M."/>
            <person name="Grisel S."/>
            <person name="Petersen M."/>
            <person name="Berrin J.G."/>
            <person name="Delaux P.M."/>
            <person name="Dal Grande F."/>
            <person name="Keller J."/>
        </authorList>
    </citation>
    <scope>NUCLEOTIDE SEQUENCE [LARGE SCALE GENOMIC DNA]</scope>
    <source>
        <strain evidence="1 2">SAG 2043</strain>
    </source>
</reference>
<protein>
    <recommendedName>
        <fullName evidence="3">Polysaccharide deacetylase</fullName>
    </recommendedName>
</protein>
<proteinExistence type="predicted"/>
<dbReference type="InterPro" id="IPR011330">
    <property type="entry name" value="Glyco_hydro/deAcase_b/a-brl"/>
</dbReference>
<evidence type="ECO:0008006" key="3">
    <source>
        <dbReference type="Google" id="ProtNLM"/>
    </source>
</evidence>
<dbReference type="PANTHER" id="PTHR43123:SF4">
    <property type="entry name" value="POLYSACCHARIDE DEACETYLASE"/>
    <property type="match status" value="1"/>
</dbReference>
<dbReference type="PANTHER" id="PTHR43123">
    <property type="entry name" value="POLYSACCHARIDE DEACETYLASE-RELATED"/>
    <property type="match status" value="1"/>
</dbReference>
<sequence length="327" mass="36825">MNQQAIRVLELKQGYLFQKRSQRRLRVTVGPSMAVATHGRYEYSAINTRPTYEWPNGSKLAVYIALNIEQFPFGEGLQHTLAHEAPHPDVANYGWRDYGNRVGVWRLLDLFDELQLPVSVLLNSTVYEHCPGLAEAFIKRGDEIVGHGRTNGEKQGVLSEDEERALIEEATMAHPKRPQGWLGPWLSQSFVTPDLLQDAGYTYVLDWCLDDQPVWMKTRNGGILAIPYASEINDIPAIVVRREAHINFADMIVDNFDEQLEQSRKGAPLVMAISLHPFIVGQPFRLRHLRRALQHICASRDKIWFTTAGAIAEHAAGLPKGTLPGDA</sequence>
<dbReference type="SUPFAM" id="SSF88713">
    <property type="entry name" value="Glycoside hydrolase/deacetylase"/>
    <property type="match status" value="1"/>
</dbReference>
<dbReference type="GO" id="GO:0005975">
    <property type="term" value="P:carbohydrate metabolic process"/>
    <property type="evidence" value="ECO:0007669"/>
    <property type="project" value="InterPro"/>
</dbReference>
<accession>A0AAW1QNP8</accession>
<dbReference type="Gene3D" id="3.20.20.370">
    <property type="entry name" value="Glycoside hydrolase/deacetylase"/>
    <property type="match status" value="1"/>
</dbReference>
<dbReference type="AlphaFoldDB" id="A0AAW1QNP8"/>
<dbReference type="CDD" id="cd10979">
    <property type="entry name" value="CE4_PuuE_like"/>
    <property type="match status" value="1"/>
</dbReference>